<comment type="similarity">
    <text evidence="2">Belongs to the SdhE FAD assembly factor family.</text>
</comment>
<keyword evidence="4" id="KW-0963">Cytoplasm</keyword>
<keyword evidence="7" id="KW-1185">Reference proteome</keyword>
<dbReference type="RefSeq" id="WP_002690013.1">
    <property type="nucleotide sequence ID" value="NZ_JH600070.1"/>
</dbReference>
<evidence type="ECO:0000256" key="5">
    <source>
        <dbReference type="ARBA" id="ARBA00023186"/>
    </source>
</evidence>
<sequence length="79" mass="9417">MSELSKLKWRCRRGMKELDIVFFRYLEQAYPSASVEEKALFETILEWQDMEIYGYLLARSTPTDAQVVKFFEKLRSLSV</sequence>
<evidence type="ECO:0000256" key="4">
    <source>
        <dbReference type="ARBA" id="ARBA00022490"/>
    </source>
</evidence>
<evidence type="ECO:0000256" key="3">
    <source>
        <dbReference type="ARBA" id="ARBA00019418"/>
    </source>
</evidence>
<accession>I3CHK8</accession>
<dbReference type="GO" id="GO:0005737">
    <property type="term" value="C:cytoplasm"/>
    <property type="evidence" value="ECO:0007669"/>
    <property type="project" value="UniProtKB-SubCell"/>
</dbReference>
<dbReference type="InterPro" id="IPR036714">
    <property type="entry name" value="SDH_sf"/>
</dbReference>
<dbReference type="Pfam" id="PF03937">
    <property type="entry name" value="Sdh5"/>
    <property type="match status" value="1"/>
</dbReference>
<evidence type="ECO:0000313" key="7">
    <source>
        <dbReference type="Proteomes" id="UP000005744"/>
    </source>
</evidence>
<dbReference type="InterPro" id="IPR050531">
    <property type="entry name" value="SdhE_FAD_assembly_factor"/>
</dbReference>
<name>I3CHK8_9GAMM</name>
<dbReference type="STRING" id="395493.BegalDRAFT_2247"/>
<dbReference type="Gene3D" id="1.10.150.250">
    <property type="entry name" value="Flavinator of succinate dehydrogenase"/>
    <property type="match status" value="1"/>
</dbReference>
<organism evidence="6 7">
    <name type="scientific">Beggiatoa alba B18LD</name>
    <dbReference type="NCBI Taxonomy" id="395493"/>
    <lineage>
        <taxon>Bacteria</taxon>
        <taxon>Pseudomonadati</taxon>
        <taxon>Pseudomonadota</taxon>
        <taxon>Gammaproteobacteria</taxon>
        <taxon>Thiotrichales</taxon>
        <taxon>Thiotrichaceae</taxon>
        <taxon>Beggiatoa</taxon>
    </lineage>
</organism>
<keyword evidence="5" id="KW-0143">Chaperone</keyword>
<evidence type="ECO:0000256" key="2">
    <source>
        <dbReference type="ARBA" id="ARBA00008571"/>
    </source>
</evidence>
<dbReference type="eggNOG" id="COG2938">
    <property type="taxonomic scope" value="Bacteria"/>
</dbReference>
<dbReference type="GO" id="GO:0006105">
    <property type="term" value="P:succinate metabolic process"/>
    <property type="evidence" value="ECO:0007669"/>
    <property type="project" value="TreeGrafter"/>
</dbReference>
<dbReference type="InterPro" id="IPR005631">
    <property type="entry name" value="SDH"/>
</dbReference>
<protein>
    <recommendedName>
        <fullName evidence="3">FAD assembly factor SdhE</fullName>
    </recommendedName>
</protein>
<proteinExistence type="inferred from homology"/>
<dbReference type="HOGENOM" id="CLU_103054_2_2_6"/>
<reference evidence="6 7" key="1">
    <citation type="submission" date="2011-11" db="EMBL/GenBank/DDBJ databases">
        <title>Improved High-Quality Draft sequence of Beggiatoa alba B18lD.</title>
        <authorList>
            <consortium name="US DOE Joint Genome Institute"/>
            <person name="Lucas S."/>
            <person name="Han J."/>
            <person name="Lapidus A."/>
            <person name="Cheng J.-F."/>
            <person name="Goodwin L."/>
            <person name="Pitluck S."/>
            <person name="Peters L."/>
            <person name="Mikhailova N."/>
            <person name="Held B."/>
            <person name="Detter J.C."/>
            <person name="Han C."/>
            <person name="Tapia R."/>
            <person name="Land M."/>
            <person name="Hauser L."/>
            <person name="Kyrpides N."/>
            <person name="Ivanova N."/>
            <person name="Pagani I."/>
            <person name="Samuel K."/>
            <person name="Teske A."/>
            <person name="Mueller J."/>
            <person name="Woyke T."/>
        </authorList>
    </citation>
    <scope>NUCLEOTIDE SEQUENCE [LARGE SCALE GENOMIC DNA]</scope>
    <source>
        <strain evidence="6 7">B18LD</strain>
    </source>
</reference>
<gene>
    <name evidence="6" type="ORF">BegalDRAFT_2247</name>
</gene>
<evidence type="ECO:0000256" key="1">
    <source>
        <dbReference type="ARBA" id="ARBA00004496"/>
    </source>
</evidence>
<dbReference type="PANTHER" id="PTHR39585:SF1">
    <property type="entry name" value="FAD ASSEMBLY FACTOR SDHE"/>
    <property type="match status" value="1"/>
</dbReference>
<dbReference type="SUPFAM" id="SSF109910">
    <property type="entry name" value="YgfY-like"/>
    <property type="match status" value="1"/>
</dbReference>
<comment type="subcellular location">
    <subcellularLocation>
        <location evidence="1">Cytoplasm</location>
    </subcellularLocation>
</comment>
<dbReference type="OrthoDB" id="9180899at2"/>
<dbReference type="EMBL" id="JH600070">
    <property type="protein sequence ID" value="EIJ43101.1"/>
    <property type="molecule type" value="Genomic_DNA"/>
</dbReference>
<evidence type="ECO:0000313" key="6">
    <source>
        <dbReference type="EMBL" id="EIJ43101.1"/>
    </source>
</evidence>
<dbReference type="Proteomes" id="UP000005744">
    <property type="component" value="Unassembled WGS sequence"/>
</dbReference>
<dbReference type="AlphaFoldDB" id="I3CHK8"/>
<dbReference type="PANTHER" id="PTHR39585">
    <property type="entry name" value="FAD ASSEMBLY FACTOR SDHE"/>
    <property type="match status" value="1"/>
</dbReference>